<evidence type="ECO:0000313" key="2">
    <source>
        <dbReference type="EMBL" id="MFC6726615.1"/>
    </source>
</evidence>
<keyword evidence="1" id="KW-0472">Membrane</keyword>
<feature type="transmembrane region" description="Helical" evidence="1">
    <location>
        <begin position="25"/>
        <end position="44"/>
    </location>
</feature>
<comment type="caution">
    <text evidence="2">The sequence shown here is derived from an EMBL/GenBank/DDBJ whole genome shotgun (WGS) entry which is preliminary data.</text>
</comment>
<keyword evidence="1" id="KW-1133">Transmembrane helix</keyword>
<name>A0ABD5S4W9_9EURY</name>
<proteinExistence type="predicted"/>
<dbReference type="EMBL" id="JBHSWU010001259">
    <property type="protein sequence ID" value="MFC6726615.1"/>
    <property type="molecule type" value="Genomic_DNA"/>
</dbReference>
<dbReference type="InterPro" id="IPR055898">
    <property type="entry name" value="DUF7475"/>
</dbReference>
<keyword evidence="1" id="KW-0812">Transmembrane</keyword>
<dbReference type="AlphaFoldDB" id="A0ABD5S4W9"/>
<evidence type="ECO:0000313" key="3">
    <source>
        <dbReference type="Proteomes" id="UP001596328"/>
    </source>
</evidence>
<feature type="transmembrane region" description="Helical" evidence="1">
    <location>
        <begin position="82"/>
        <end position="100"/>
    </location>
</feature>
<reference evidence="2 3" key="1">
    <citation type="journal article" date="2019" name="Int. J. Syst. Evol. Microbiol.">
        <title>The Global Catalogue of Microorganisms (GCM) 10K type strain sequencing project: providing services to taxonomists for standard genome sequencing and annotation.</title>
        <authorList>
            <consortium name="The Broad Institute Genomics Platform"/>
            <consortium name="The Broad Institute Genome Sequencing Center for Infectious Disease"/>
            <person name="Wu L."/>
            <person name="Ma J."/>
        </authorList>
    </citation>
    <scope>NUCLEOTIDE SEQUENCE [LARGE SCALE GENOMIC DNA]</scope>
    <source>
        <strain evidence="2 3">NBRC 111368</strain>
    </source>
</reference>
<protein>
    <submittedName>
        <fullName evidence="2">Uncharacterized protein</fullName>
    </submittedName>
</protein>
<evidence type="ECO:0000256" key="1">
    <source>
        <dbReference type="SAM" id="Phobius"/>
    </source>
</evidence>
<dbReference type="Proteomes" id="UP001596328">
    <property type="component" value="Unassembled WGS sequence"/>
</dbReference>
<organism evidence="2 3">
    <name type="scientific">Halobium palmae</name>
    <dbReference type="NCBI Taxonomy" id="1776492"/>
    <lineage>
        <taxon>Archaea</taxon>
        <taxon>Methanobacteriati</taxon>
        <taxon>Methanobacteriota</taxon>
        <taxon>Stenosarchaea group</taxon>
        <taxon>Halobacteria</taxon>
        <taxon>Halobacteriales</taxon>
        <taxon>Haloferacaceae</taxon>
        <taxon>Halobium</taxon>
    </lineage>
</organism>
<accession>A0ABD5S4W9</accession>
<dbReference type="Pfam" id="PF24287">
    <property type="entry name" value="DUF7475"/>
    <property type="match status" value="1"/>
</dbReference>
<gene>
    <name evidence="2" type="ORF">ACFQE1_20045</name>
</gene>
<keyword evidence="3" id="KW-1185">Reference proteome</keyword>
<sequence length="132" mass="14285">MSTKRPTVDAQSDARPLFTGFPSGVVPYVAILAALVSASIHLWLAPMIVGFDRTRAVLFVLAGLGFLCGIAVYLSRYWRREFYLVAAAFALAQIAAFFVVSGRLDELAILSKSAETVFAVAATYLYVTDDSP</sequence>
<feature type="transmembrane region" description="Helical" evidence="1">
    <location>
        <begin position="56"/>
        <end position="76"/>
    </location>
</feature>